<name>A0AAP2G0A6_9BACT</name>
<proteinExistence type="predicted"/>
<sequence length="128" mass="14766">MKSYNLFCTLCSFCRDVEIWLESQISPPIYCTKNAMNAKSGALYFSLKRLGPIVGALGKAGSEKAINAGQNIVFLLRVVRVLKRKDYISKWEWGRAPFFEKPTFGYFFPYHYKNISICTSQFNAKWKI</sequence>
<evidence type="ECO:0000313" key="1">
    <source>
        <dbReference type="EMBL" id="MBS9522394.1"/>
    </source>
</evidence>
<reference evidence="1 2" key="1">
    <citation type="submission" date="2021-05" db="EMBL/GenBank/DDBJ databases">
        <authorList>
            <person name="Zhang Z.D."/>
            <person name="Osman G."/>
        </authorList>
    </citation>
    <scope>NUCLEOTIDE SEQUENCE [LARGE SCALE GENOMIC DNA]</scope>
    <source>
        <strain evidence="1 2">KCTC 32217</strain>
    </source>
</reference>
<dbReference type="AlphaFoldDB" id="A0AAP2G0A6"/>
<protein>
    <submittedName>
        <fullName evidence="1">Uncharacterized protein</fullName>
    </submittedName>
</protein>
<dbReference type="Proteomes" id="UP001319104">
    <property type="component" value="Unassembled WGS sequence"/>
</dbReference>
<organism evidence="1 2">
    <name type="scientific">Litoribacter ruber</name>
    <dbReference type="NCBI Taxonomy" id="702568"/>
    <lineage>
        <taxon>Bacteria</taxon>
        <taxon>Pseudomonadati</taxon>
        <taxon>Bacteroidota</taxon>
        <taxon>Cytophagia</taxon>
        <taxon>Cytophagales</taxon>
        <taxon>Cyclobacteriaceae</taxon>
        <taxon>Litoribacter</taxon>
    </lineage>
</organism>
<gene>
    <name evidence="1" type="ORF">KI659_00045</name>
</gene>
<accession>A0AAP2G0A6</accession>
<comment type="caution">
    <text evidence="1">The sequence shown here is derived from an EMBL/GenBank/DDBJ whole genome shotgun (WGS) entry which is preliminary data.</text>
</comment>
<dbReference type="RefSeq" id="WP_213943298.1">
    <property type="nucleotide sequence ID" value="NZ_JAHCMY010000001.1"/>
</dbReference>
<evidence type="ECO:0000313" key="2">
    <source>
        <dbReference type="Proteomes" id="UP001319104"/>
    </source>
</evidence>
<keyword evidence="2" id="KW-1185">Reference proteome</keyword>
<dbReference type="EMBL" id="JAHCMY010000001">
    <property type="protein sequence ID" value="MBS9522394.1"/>
    <property type="molecule type" value="Genomic_DNA"/>
</dbReference>